<dbReference type="GO" id="GO:0030198">
    <property type="term" value="P:extracellular matrix organization"/>
    <property type="evidence" value="ECO:0007669"/>
    <property type="project" value="TreeGrafter"/>
</dbReference>
<feature type="domain" description="Peptidoglycan binding-like" evidence="2">
    <location>
        <begin position="12"/>
        <end position="61"/>
    </location>
</feature>
<dbReference type="InterPro" id="IPR024079">
    <property type="entry name" value="MetalloPept_cat_dom_sf"/>
</dbReference>
<dbReference type="PANTHER" id="PTHR10201">
    <property type="entry name" value="MATRIX METALLOPROTEINASE"/>
    <property type="match status" value="1"/>
</dbReference>
<dbReference type="STRING" id="451379.A0A0N5AP69"/>
<dbReference type="Proteomes" id="UP000046393">
    <property type="component" value="Unplaced"/>
</dbReference>
<dbReference type="SUPFAM" id="SSF47090">
    <property type="entry name" value="PGBD-like"/>
    <property type="match status" value="1"/>
</dbReference>
<keyword evidence="1" id="KW-0482">Metalloprotease</keyword>
<reference evidence="4" key="1">
    <citation type="submission" date="2017-02" db="UniProtKB">
        <authorList>
            <consortium name="WormBaseParasite"/>
        </authorList>
    </citation>
    <scope>IDENTIFICATION</scope>
</reference>
<dbReference type="InterPro" id="IPR036365">
    <property type="entry name" value="PGBD-like_sf"/>
</dbReference>
<dbReference type="GO" id="GO:0030574">
    <property type="term" value="P:collagen catabolic process"/>
    <property type="evidence" value="ECO:0007669"/>
    <property type="project" value="TreeGrafter"/>
</dbReference>
<sequence length="101" mass="11820">MSYNANTVKVHYLEQFNYLPKQTGVSAMLSSEVVEEALKKLQRYGGIPVTGKLDSATMRLMQRKRCGLGDQQQSHRHRRHRKRYLGNGSIWHKRLITYRTD</sequence>
<name>A0A0N5AP69_9BILA</name>
<evidence type="ECO:0000313" key="4">
    <source>
        <dbReference type="WBParaSite" id="SMUV_0000643501-mRNA-1"/>
    </source>
</evidence>
<keyword evidence="1" id="KW-0645">Protease</keyword>
<keyword evidence="1" id="KW-0378">Hydrolase</keyword>
<dbReference type="InterPro" id="IPR002477">
    <property type="entry name" value="Peptidoglycan-bd-like"/>
</dbReference>
<dbReference type="WBParaSite" id="SMUV_0000643501-mRNA-1">
    <property type="protein sequence ID" value="SMUV_0000643501-mRNA-1"/>
    <property type="gene ID" value="SMUV_0000643501"/>
</dbReference>
<dbReference type="GO" id="GO:0004222">
    <property type="term" value="F:metalloendopeptidase activity"/>
    <property type="evidence" value="ECO:0007669"/>
    <property type="project" value="TreeGrafter"/>
</dbReference>
<dbReference type="AlphaFoldDB" id="A0A0N5AP69"/>
<evidence type="ECO:0000259" key="2">
    <source>
        <dbReference type="Pfam" id="PF01471"/>
    </source>
</evidence>
<dbReference type="Pfam" id="PF01471">
    <property type="entry name" value="PG_binding_1"/>
    <property type="match status" value="1"/>
</dbReference>
<evidence type="ECO:0000256" key="1">
    <source>
        <dbReference type="ARBA" id="ARBA00023049"/>
    </source>
</evidence>
<organism evidence="3 4">
    <name type="scientific">Syphacia muris</name>
    <dbReference type="NCBI Taxonomy" id="451379"/>
    <lineage>
        <taxon>Eukaryota</taxon>
        <taxon>Metazoa</taxon>
        <taxon>Ecdysozoa</taxon>
        <taxon>Nematoda</taxon>
        <taxon>Chromadorea</taxon>
        <taxon>Rhabditida</taxon>
        <taxon>Spirurina</taxon>
        <taxon>Oxyuridomorpha</taxon>
        <taxon>Oxyuroidea</taxon>
        <taxon>Oxyuridae</taxon>
        <taxon>Syphacia</taxon>
    </lineage>
</organism>
<proteinExistence type="predicted"/>
<dbReference type="Gene3D" id="3.40.390.10">
    <property type="entry name" value="Collagenase (Catalytic Domain)"/>
    <property type="match status" value="1"/>
</dbReference>
<keyword evidence="3" id="KW-1185">Reference proteome</keyword>
<evidence type="ECO:0000313" key="3">
    <source>
        <dbReference type="Proteomes" id="UP000046393"/>
    </source>
</evidence>
<dbReference type="PANTHER" id="PTHR10201:SF323">
    <property type="entry name" value="MATRIX METALLOPROTEINASE-21"/>
    <property type="match status" value="1"/>
</dbReference>
<accession>A0A0N5AP69</accession>
<protein>
    <submittedName>
        <fullName evidence="4">PG_binding_1 domain-containing protein</fullName>
    </submittedName>
</protein>